<name>A0ABS9KIL2_9BACT</name>
<reference evidence="1" key="2">
    <citation type="submission" date="2024-05" db="EMBL/GenBank/DDBJ databases">
        <title>Rhodohalobacter halophilus gen. nov., sp. nov., a moderately halophilic member of the family Balneolaceae.</title>
        <authorList>
            <person name="Xia J."/>
        </authorList>
    </citation>
    <scope>NUCLEOTIDE SEQUENCE</scope>
    <source>
        <strain evidence="1">WB101</strain>
    </source>
</reference>
<dbReference type="RefSeq" id="WP_237856140.1">
    <property type="nucleotide sequence ID" value="NZ_JAKLWS010000040.1"/>
</dbReference>
<dbReference type="Proteomes" id="UP001165366">
    <property type="component" value="Unassembled WGS sequence"/>
</dbReference>
<dbReference type="SUPFAM" id="SSF49313">
    <property type="entry name" value="Cadherin-like"/>
    <property type="match status" value="1"/>
</dbReference>
<dbReference type="EMBL" id="JAKLWS010000040">
    <property type="protein sequence ID" value="MCG2590688.1"/>
    <property type="molecule type" value="Genomic_DNA"/>
</dbReference>
<dbReference type="Pfam" id="PF05345">
    <property type="entry name" value="He_PIG"/>
    <property type="match status" value="1"/>
</dbReference>
<dbReference type="InterPro" id="IPR015919">
    <property type="entry name" value="Cadherin-like_sf"/>
</dbReference>
<sequence length="515" mass="57420">MNKIFKSFLTFIILFCFTSGSYIHAQLVKDLGRQIEIPNIVNLQSSETHLYALSESEGLVVFRAYSDSLQWLYSSTGMQQRGHIIESDIRFAYLYGNTRRLTVVEPTSVLGVYSSTVLPDVPRAVVRMGNDLYIALGNSGLGRISLETPESVDSGVEIIRDNQTIDLTSDNGQTVFVLRGDNSIGIYTIREGNATLSEEVNIDQTLTKLFLIKGELMGSDNDGNIYLVNSDGNTEQIANLANPVDKISIWNDRTIIRTVTADIWIDDSNGNFNQWKPGNRSGNYLTVTEDTFWISEYNKIFPIIERADQQEMDSDTPVSDTFALSEIEDVVLPFPRPLLLPIEFEGDVSSDNISLSYIASFNNAQIRGNSFYWQPTATQSGRHTVTITASLADGKTDSTQFVINLRPFNSPPRFTPSRPISIPVGEEFELGISAIDPDGINQSLIRYLGVDMPDGAQINETTGRFRWNPDERQVGEHTFRVIATDQYGAAASQDYTINVVELSAQTGEEEDLFEQ</sequence>
<organism evidence="1 2">
    <name type="scientific">Rhodohalobacter sulfatireducens</name>
    <dbReference type="NCBI Taxonomy" id="2911366"/>
    <lineage>
        <taxon>Bacteria</taxon>
        <taxon>Pseudomonadati</taxon>
        <taxon>Balneolota</taxon>
        <taxon>Balneolia</taxon>
        <taxon>Balneolales</taxon>
        <taxon>Balneolaceae</taxon>
        <taxon>Rhodohalobacter</taxon>
    </lineage>
</organism>
<gene>
    <name evidence="1" type="ORF">L6773_19095</name>
</gene>
<keyword evidence="2" id="KW-1185">Reference proteome</keyword>
<reference evidence="1" key="1">
    <citation type="submission" date="2022-01" db="EMBL/GenBank/DDBJ databases">
        <authorList>
            <person name="Wang Y."/>
        </authorList>
    </citation>
    <scope>NUCLEOTIDE SEQUENCE</scope>
    <source>
        <strain evidence="1">WB101</strain>
    </source>
</reference>
<accession>A0ABS9KIL2</accession>
<protein>
    <submittedName>
        <fullName evidence="1">Ig domain-containing protein</fullName>
    </submittedName>
</protein>
<evidence type="ECO:0000313" key="1">
    <source>
        <dbReference type="EMBL" id="MCG2590688.1"/>
    </source>
</evidence>
<evidence type="ECO:0000313" key="2">
    <source>
        <dbReference type="Proteomes" id="UP001165366"/>
    </source>
</evidence>
<comment type="caution">
    <text evidence="1">The sequence shown here is derived from an EMBL/GenBank/DDBJ whole genome shotgun (WGS) entry which is preliminary data.</text>
</comment>
<dbReference type="InterPro" id="IPR013783">
    <property type="entry name" value="Ig-like_fold"/>
</dbReference>
<dbReference type="Gene3D" id="2.60.40.10">
    <property type="entry name" value="Immunoglobulins"/>
    <property type="match status" value="1"/>
</dbReference>
<proteinExistence type="predicted"/>